<dbReference type="PANTHER" id="PTHR32410">
    <property type="entry name" value="CYSTEINE/HISTIDINE-RICH C1 DOMAIN FAMILY PROTEIN"/>
    <property type="match status" value="1"/>
</dbReference>
<dbReference type="Pfam" id="PF03107">
    <property type="entry name" value="C1_2"/>
    <property type="match status" value="3"/>
</dbReference>
<feature type="domain" description="DC1" evidence="2">
    <location>
        <begin position="229"/>
        <end position="273"/>
    </location>
</feature>
<evidence type="ECO:0000313" key="4">
    <source>
        <dbReference type="Proteomes" id="UP000326396"/>
    </source>
</evidence>
<proteinExistence type="predicted"/>
<dbReference type="PANTHER" id="PTHR32410:SF161">
    <property type="entry name" value="DC1, ZINC FINGER, RING_FYVE_PHD-TYPE-RELATED"/>
    <property type="match status" value="1"/>
</dbReference>
<name>A0A5N6LG80_9ASTR</name>
<organism evidence="3 4">
    <name type="scientific">Mikania micrantha</name>
    <name type="common">bitter vine</name>
    <dbReference type="NCBI Taxonomy" id="192012"/>
    <lineage>
        <taxon>Eukaryota</taxon>
        <taxon>Viridiplantae</taxon>
        <taxon>Streptophyta</taxon>
        <taxon>Embryophyta</taxon>
        <taxon>Tracheophyta</taxon>
        <taxon>Spermatophyta</taxon>
        <taxon>Magnoliopsida</taxon>
        <taxon>eudicotyledons</taxon>
        <taxon>Gunneridae</taxon>
        <taxon>Pentapetalae</taxon>
        <taxon>asterids</taxon>
        <taxon>campanulids</taxon>
        <taxon>Asterales</taxon>
        <taxon>Asteraceae</taxon>
        <taxon>Asteroideae</taxon>
        <taxon>Heliantheae alliance</taxon>
        <taxon>Eupatorieae</taxon>
        <taxon>Mikania</taxon>
    </lineage>
</organism>
<dbReference type="Gene3D" id="3.30.60.20">
    <property type="match status" value="1"/>
</dbReference>
<accession>A0A5N6LG80</accession>
<dbReference type="Proteomes" id="UP000326396">
    <property type="component" value="Unassembled WGS sequence"/>
</dbReference>
<reference evidence="3 4" key="1">
    <citation type="submission" date="2019-05" db="EMBL/GenBank/DDBJ databases">
        <title>Mikania micrantha, genome provides insights into the molecular mechanism of rapid growth.</title>
        <authorList>
            <person name="Liu B."/>
        </authorList>
    </citation>
    <scope>NUCLEOTIDE SEQUENCE [LARGE SCALE GENOMIC DNA]</scope>
    <source>
        <strain evidence="3">NLD-2019</strain>
        <tissue evidence="3">Leaf</tissue>
    </source>
</reference>
<evidence type="ECO:0000259" key="2">
    <source>
        <dbReference type="Pfam" id="PF03107"/>
    </source>
</evidence>
<gene>
    <name evidence="3" type="ORF">E3N88_43012</name>
</gene>
<dbReference type="EMBL" id="SZYD01000858">
    <property type="protein sequence ID" value="KAD1326119.1"/>
    <property type="molecule type" value="Genomic_DNA"/>
</dbReference>
<protein>
    <recommendedName>
        <fullName evidence="2">DC1 domain-containing protein</fullName>
    </recommendedName>
</protein>
<keyword evidence="1" id="KW-0677">Repeat</keyword>
<feature type="domain" description="DC1" evidence="2">
    <location>
        <begin position="282"/>
        <end position="331"/>
    </location>
</feature>
<evidence type="ECO:0000313" key="3">
    <source>
        <dbReference type="EMBL" id="KAD1326119.1"/>
    </source>
</evidence>
<dbReference type="AlphaFoldDB" id="A0A5N6LG80"/>
<dbReference type="InterPro" id="IPR004146">
    <property type="entry name" value="DC1"/>
</dbReference>
<dbReference type="InterPro" id="IPR053192">
    <property type="entry name" value="Vacuole_Formation_Reg"/>
</dbReference>
<keyword evidence="4" id="KW-1185">Reference proteome</keyword>
<feature type="domain" description="DC1" evidence="2">
    <location>
        <begin position="168"/>
        <end position="217"/>
    </location>
</feature>
<dbReference type="InterPro" id="IPR046349">
    <property type="entry name" value="C1-like_sf"/>
</dbReference>
<comment type="caution">
    <text evidence="3">The sequence shown here is derived from an EMBL/GenBank/DDBJ whole genome shotgun (WGS) entry which is preliminary data.</text>
</comment>
<dbReference type="SUPFAM" id="SSF57889">
    <property type="entry name" value="Cysteine-rich domain"/>
    <property type="match status" value="3"/>
</dbReference>
<sequence>MVLQHEHTWSLIDLNPKYPHDEVVYDDEEDLIIKQGFECSCDLCNQVITFLHKYYYKCDQCDYSLHKLCAELPKTLEHASHNKHTLALIQDKACNAKFFHGANCWNYKCDKCRYYVHLDCAYLTDVVLTSNECEDDPTCLHLPLSDHNYNMIKDVVFKETNETSITHNSHEHPLLLVDTLPMNFNHIECNACLIPIVKNATFYKCTYGCNFFLHDWCTRLPAELKDYKGHPQHTLLLLPKGGHEFTCHVCNIVRKGFAYSCVECGYDIDVICAFIETIRHKYDKHPMTLCYTPVENHEGDYFCEVCEKLFNPYASFYHCHECDQSLHPECAPLMAQAKAYIHAALRVPNPRMDFIVTRIRE</sequence>
<evidence type="ECO:0000256" key="1">
    <source>
        <dbReference type="ARBA" id="ARBA00022737"/>
    </source>
</evidence>
<dbReference type="OrthoDB" id="1884766at2759"/>